<dbReference type="SUPFAM" id="SSF54695">
    <property type="entry name" value="POZ domain"/>
    <property type="match status" value="1"/>
</dbReference>
<dbReference type="AlphaFoldDB" id="A0A9N8W3L0"/>
<keyword evidence="3" id="KW-1185">Reference proteome</keyword>
<comment type="caution">
    <text evidence="2">The sequence shown here is derived from an EMBL/GenBank/DDBJ whole genome shotgun (WGS) entry which is preliminary data.</text>
</comment>
<dbReference type="Proteomes" id="UP000789342">
    <property type="component" value="Unassembled WGS sequence"/>
</dbReference>
<evidence type="ECO:0000259" key="1">
    <source>
        <dbReference type="PROSITE" id="PS50097"/>
    </source>
</evidence>
<reference evidence="2" key="1">
    <citation type="submission" date="2021-06" db="EMBL/GenBank/DDBJ databases">
        <authorList>
            <person name="Kallberg Y."/>
            <person name="Tangrot J."/>
            <person name="Rosling A."/>
        </authorList>
    </citation>
    <scope>NUCLEOTIDE SEQUENCE</scope>
    <source>
        <strain evidence="2">CL551</strain>
    </source>
</reference>
<dbReference type="Pfam" id="PF00651">
    <property type="entry name" value="BTB"/>
    <property type="match status" value="1"/>
</dbReference>
<dbReference type="SMART" id="SM00225">
    <property type="entry name" value="BTB"/>
    <property type="match status" value="1"/>
</dbReference>
<name>A0A9N8W3L0_9GLOM</name>
<evidence type="ECO:0000313" key="3">
    <source>
        <dbReference type="Proteomes" id="UP000789342"/>
    </source>
</evidence>
<sequence length="242" mass="27884">MPTKFYDKLSQDFTKLLELGDGYDVIINVGDDNGEEYDSKTNQMGSVDEDTNKKIKTSFKLHSAILRFRSEYFNKELTDLSPRNSENVIEIRKKHIKPEVFGVIVKYLYGGIIALENLEASMIFELMVAANEFFLDELDGKNSIKNTKSRQDNWSSTRDSFIFSLSEGKCILSRVSNPGYAFYYNARWGPNFGNHDLKMTGNYRNGKGTECKQVNYEKPIRKSNGPFSIDDYEVFEVCQRKE</sequence>
<feature type="domain" description="BTB" evidence="1">
    <location>
        <begin position="23"/>
        <end position="117"/>
    </location>
</feature>
<evidence type="ECO:0000313" key="2">
    <source>
        <dbReference type="EMBL" id="CAG8473850.1"/>
    </source>
</evidence>
<protein>
    <submittedName>
        <fullName evidence="2">1409_t:CDS:1</fullName>
    </submittedName>
</protein>
<dbReference type="EMBL" id="CAJVPV010000785">
    <property type="protein sequence ID" value="CAG8473850.1"/>
    <property type="molecule type" value="Genomic_DNA"/>
</dbReference>
<dbReference type="PROSITE" id="PS50097">
    <property type="entry name" value="BTB"/>
    <property type="match status" value="1"/>
</dbReference>
<organism evidence="2 3">
    <name type="scientific">Acaulospora morrowiae</name>
    <dbReference type="NCBI Taxonomy" id="94023"/>
    <lineage>
        <taxon>Eukaryota</taxon>
        <taxon>Fungi</taxon>
        <taxon>Fungi incertae sedis</taxon>
        <taxon>Mucoromycota</taxon>
        <taxon>Glomeromycotina</taxon>
        <taxon>Glomeromycetes</taxon>
        <taxon>Diversisporales</taxon>
        <taxon>Acaulosporaceae</taxon>
        <taxon>Acaulospora</taxon>
    </lineage>
</organism>
<dbReference type="CDD" id="cd18186">
    <property type="entry name" value="BTB_POZ_ZBTB_KLHL-like"/>
    <property type="match status" value="1"/>
</dbReference>
<dbReference type="OrthoDB" id="2340634at2759"/>
<accession>A0A9N8W3L0</accession>
<proteinExistence type="predicted"/>
<dbReference type="InterPro" id="IPR011333">
    <property type="entry name" value="SKP1/BTB/POZ_sf"/>
</dbReference>
<gene>
    <name evidence="2" type="ORF">AMORRO_LOCUS1983</name>
</gene>
<dbReference type="Gene3D" id="3.30.710.10">
    <property type="entry name" value="Potassium Channel Kv1.1, Chain A"/>
    <property type="match status" value="1"/>
</dbReference>
<dbReference type="InterPro" id="IPR000210">
    <property type="entry name" value="BTB/POZ_dom"/>
</dbReference>